<dbReference type="Proteomes" id="UP000054324">
    <property type="component" value="Unassembled WGS sequence"/>
</dbReference>
<dbReference type="AlphaFoldDB" id="A0A074ZTK4"/>
<accession>A0A074ZTK4</accession>
<keyword evidence="2" id="KW-1185">Reference proteome</keyword>
<evidence type="ECO:0000313" key="1">
    <source>
        <dbReference type="EMBL" id="KER30451.1"/>
    </source>
</evidence>
<organism evidence="1 2">
    <name type="scientific">Opisthorchis viverrini</name>
    <name type="common">Southeast Asian liver fluke</name>
    <dbReference type="NCBI Taxonomy" id="6198"/>
    <lineage>
        <taxon>Eukaryota</taxon>
        <taxon>Metazoa</taxon>
        <taxon>Spiralia</taxon>
        <taxon>Lophotrochozoa</taxon>
        <taxon>Platyhelminthes</taxon>
        <taxon>Trematoda</taxon>
        <taxon>Digenea</taxon>
        <taxon>Opisthorchiida</taxon>
        <taxon>Opisthorchiata</taxon>
        <taxon>Opisthorchiidae</taxon>
        <taxon>Opisthorchis</taxon>
    </lineage>
</organism>
<dbReference type="EMBL" id="KL596660">
    <property type="protein sequence ID" value="KER30451.1"/>
    <property type="molecule type" value="Genomic_DNA"/>
</dbReference>
<dbReference type="KEGG" id="ovi:T265_03066"/>
<proteinExistence type="predicted"/>
<dbReference type="RefSeq" id="XP_009165735.1">
    <property type="nucleotide sequence ID" value="XM_009167471.1"/>
</dbReference>
<gene>
    <name evidence="1" type="ORF">T265_03066</name>
</gene>
<dbReference type="CTD" id="20317253"/>
<evidence type="ECO:0000313" key="2">
    <source>
        <dbReference type="Proteomes" id="UP000054324"/>
    </source>
</evidence>
<reference evidence="1 2" key="1">
    <citation type="submission" date="2013-11" db="EMBL/GenBank/DDBJ databases">
        <title>Opisthorchis viverrini - life in the bile duct.</title>
        <authorList>
            <person name="Young N.D."/>
            <person name="Nagarajan N."/>
            <person name="Lin S.J."/>
            <person name="Korhonen P.K."/>
            <person name="Jex A.R."/>
            <person name="Hall R.S."/>
            <person name="Safavi-Hemami H."/>
            <person name="Kaewkong W."/>
            <person name="Bertrand D."/>
            <person name="Gao S."/>
            <person name="Seet Q."/>
            <person name="Wongkham S."/>
            <person name="Teh B.T."/>
            <person name="Wongkham C."/>
            <person name="Intapan P.M."/>
            <person name="Maleewong W."/>
            <person name="Yang X."/>
            <person name="Hu M."/>
            <person name="Wang Z."/>
            <person name="Hofmann A."/>
            <person name="Sternberg P.W."/>
            <person name="Tan P."/>
            <person name="Wang J."/>
            <person name="Gasser R.B."/>
        </authorList>
    </citation>
    <scope>NUCLEOTIDE SEQUENCE [LARGE SCALE GENOMIC DNA]</scope>
</reference>
<name>A0A074ZTK4_OPIVI</name>
<sequence>MTATSVLALMLHCRTTIKLTSSHIAGNFARGTAPPGAFKHLILGRKLALLKSLRNIPANPERN</sequence>
<dbReference type="GeneID" id="20317253"/>
<protein>
    <submittedName>
        <fullName evidence="1">Uncharacterized protein</fullName>
    </submittedName>
</protein>